<reference evidence="3" key="1">
    <citation type="submission" date="2014-01" db="EMBL/GenBank/DDBJ databases">
        <title>The Genome Sequence of Anopheles farauti FAR1 (V2).</title>
        <authorList>
            <consortium name="The Broad Institute Genomics Platform"/>
            <person name="Neafsey D.E."/>
            <person name="Besansky N."/>
            <person name="Howell P."/>
            <person name="Walton C."/>
            <person name="Young S.K."/>
            <person name="Zeng Q."/>
            <person name="Gargeya S."/>
            <person name="Fitzgerald M."/>
            <person name="Haas B."/>
            <person name="Abouelleil A."/>
            <person name="Allen A.W."/>
            <person name="Alvarado L."/>
            <person name="Arachchi H.M."/>
            <person name="Berlin A.M."/>
            <person name="Chapman S.B."/>
            <person name="Gainer-Dewar J."/>
            <person name="Goldberg J."/>
            <person name="Griggs A."/>
            <person name="Gujja S."/>
            <person name="Hansen M."/>
            <person name="Howarth C."/>
            <person name="Imamovic A."/>
            <person name="Ireland A."/>
            <person name="Larimer J."/>
            <person name="McCowan C."/>
            <person name="Murphy C."/>
            <person name="Pearson M."/>
            <person name="Poon T.W."/>
            <person name="Priest M."/>
            <person name="Roberts A."/>
            <person name="Saif S."/>
            <person name="Shea T."/>
            <person name="Sisk P."/>
            <person name="Sykes S."/>
            <person name="Wortman J."/>
            <person name="Nusbaum C."/>
            <person name="Birren B."/>
        </authorList>
    </citation>
    <scope>NUCLEOTIDE SEQUENCE [LARGE SCALE GENOMIC DNA]</scope>
    <source>
        <strain evidence="3">FAR1</strain>
    </source>
</reference>
<dbReference type="Proteomes" id="UP000075886">
    <property type="component" value="Unassembled WGS sequence"/>
</dbReference>
<evidence type="ECO:0000256" key="1">
    <source>
        <dbReference type="SAM" id="MobiDB-lite"/>
    </source>
</evidence>
<dbReference type="EMBL" id="AXCN02001729">
    <property type="status" value="NOT_ANNOTATED_CDS"/>
    <property type="molecule type" value="Genomic_DNA"/>
</dbReference>
<evidence type="ECO:0000313" key="2">
    <source>
        <dbReference type="EnsemblMetazoa" id="AFAF018294-PA"/>
    </source>
</evidence>
<accession>A0A182QWJ9</accession>
<name>A0A182QWJ9_9DIPT</name>
<organism evidence="2 3">
    <name type="scientific">Anopheles farauti</name>
    <dbReference type="NCBI Taxonomy" id="69004"/>
    <lineage>
        <taxon>Eukaryota</taxon>
        <taxon>Metazoa</taxon>
        <taxon>Ecdysozoa</taxon>
        <taxon>Arthropoda</taxon>
        <taxon>Hexapoda</taxon>
        <taxon>Insecta</taxon>
        <taxon>Pterygota</taxon>
        <taxon>Neoptera</taxon>
        <taxon>Endopterygota</taxon>
        <taxon>Diptera</taxon>
        <taxon>Nematocera</taxon>
        <taxon>Culicoidea</taxon>
        <taxon>Culicidae</taxon>
        <taxon>Anophelinae</taxon>
        <taxon>Anopheles</taxon>
    </lineage>
</organism>
<feature type="region of interest" description="Disordered" evidence="1">
    <location>
        <begin position="99"/>
        <end position="120"/>
    </location>
</feature>
<dbReference type="EnsemblMetazoa" id="AFAF018294-RA">
    <property type="protein sequence ID" value="AFAF018294-PA"/>
    <property type="gene ID" value="AFAF018294"/>
</dbReference>
<dbReference type="VEuPathDB" id="VectorBase:AFAF018294"/>
<sequence>MDAATVTIPCQRVDLNNNCQCRSVAVQSTRTFRPMMVLQIKQGHETATLTRIVRSSAKRHGVKWHPYKMESQPPATSAECKLKPMIRGTHDILETAINLETEGGEKEDQSSRLLLNELEK</sequence>
<proteinExistence type="predicted"/>
<dbReference type="AlphaFoldDB" id="A0A182QWJ9"/>
<reference evidence="2" key="2">
    <citation type="submission" date="2020-05" db="UniProtKB">
        <authorList>
            <consortium name="EnsemblMetazoa"/>
        </authorList>
    </citation>
    <scope>IDENTIFICATION</scope>
    <source>
        <strain evidence="2">FAR1</strain>
    </source>
</reference>
<protein>
    <submittedName>
        <fullName evidence="2">Uncharacterized protein</fullName>
    </submittedName>
</protein>
<evidence type="ECO:0000313" key="3">
    <source>
        <dbReference type="Proteomes" id="UP000075886"/>
    </source>
</evidence>
<keyword evidence="3" id="KW-1185">Reference proteome</keyword>